<comment type="caution">
    <text evidence="6">The sequence shown here is derived from an EMBL/GenBank/DDBJ whole genome shotgun (WGS) entry which is preliminary data.</text>
</comment>
<proteinExistence type="predicted"/>
<dbReference type="SUPFAM" id="SSF56059">
    <property type="entry name" value="Glutathione synthetase ATP-binding domain-like"/>
    <property type="match status" value="1"/>
</dbReference>
<evidence type="ECO:0000313" key="6">
    <source>
        <dbReference type="EMBL" id="GGU81679.1"/>
    </source>
</evidence>
<organism evidence="6 7">
    <name type="scientific">Streptomyces filipinensis</name>
    <dbReference type="NCBI Taxonomy" id="66887"/>
    <lineage>
        <taxon>Bacteria</taxon>
        <taxon>Bacillati</taxon>
        <taxon>Actinomycetota</taxon>
        <taxon>Actinomycetes</taxon>
        <taxon>Kitasatosporales</taxon>
        <taxon>Streptomycetaceae</taxon>
        <taxon>Streptomyces</taxon>
    </lineage>
</organism>
<dbReference type="PANTHER" id="PTHR43585:SF2">
    <property type="entry name" value="ATP-GRASP ENZYME FSQD"/>
    <property type="match status" value="1"/>
</dbReference>
<gene>
    <name evidence="6" type="ORF">GCM10010260_12670</name>
</gene>
<evidence type="ECO:0000313" key="7">
    <source>
        <dbReference type="Proteomes" id="UP000618795"/>
    </source>
</evidence>
<name>A0A918M9V2_9ACTN</name>
<dbReference type="GO" id="GO:0016874">
    <property type="term" value="F:ligase activity"/>
    <property type="evidence" value="ECO:0007669"/>
    <property type="project" value="UniProtKB-KW"/>
</dbReference>
<dbReference type="GO" id="GO:0046872">
    <property type="term" value="F:metal ion binding"/>
    <property type="evidence" value="ECO:0007669"/>
    <property type="project" value="InterPro"/>
</dbReference>
<evidence type="ECO:0000256" key="1">
    <source>
        <dbReference type="ARBA" id="ARBA00022598"/>
    </source>
</evidence>
<keyword evidence="1" id="KW-0436">Ligase</keyword>
<dbReference type="InterPro" id="IPR052032">
    <property type="entry name" value="ATP-dep_AA_Ligase"/>
</dbReference>
<dbReference type="AlphaFoldDB" id="A0A918M9V2"/>
<protein>
    <recommendedName>
        <fullName evidence="5">ATP-grasp domain-containing protein</fullName>
    </recommendedName>
</protein>
<dbReference type="Proteomes" id="UP000618795">
    <property type="component" value="Unassembled WGS sequence"/>
</dbReference>
<dbReference type="PANTHER" id="PTHR43585">
    <property type="entry name" value="FUMIPYRROLE BIOSYNTHESIS PROTEIN C"/>
    <property type="match status" value="1"/>
</dbReference>
<dbReference type="PROSITE" id="PS50975">
    <property type="entry name" value="ATP_GRASP"/>
    <property type="match status" value="1"/>
</dbReference>
<dbReference type="EMBL" id="BMTD01000002">
    <property type="protein sequence ID" value="GGU81679.1"/>
    <property type="molecule type" value="Genomic_DNA"/>
</dbReference>
<feature type="domain" description="ATP-grasp" evidence="5">
    <location>
        <begin position="113"/>
        <end position="314"/>
    </location>
</feature>
<dbReference type="Gene3D" id="3.30.470.20">
    <property type="entry name" value="ATP-grasp fold, B domain"/>
    <property type="match status" value="1"/>
</dbReference>
<sequence>MTARTVVIVDPYSSGTLLASALREEGYSVVAVTSGSSIPDLYVDSFESSDFDAWFTEFTPELVKELRSLDPVAVLPGAEIGVELADRLAEQITPDLANVPALSSARRHKGDMAEAVAASGLATIRTLCTATPESVPEWIARSGLEGADLILKPAKSAGTDGVTMAPGGAGWSEAFHGIIGATNCLGLRNEEVVVQECVTGTEYVIDTFSVDGRHDILDVARYGKVKNAGNIAVYESLEYVSPEVPEYAALARYTRDVLDALGIRFGPAHTEVMLTPAGPVLIETGARLGGGGMPISAEAATGDNGIRRLIEYLGDAPYLHRDYALRRAVMIVFLLIRAAGRIKGAHLYEEIEELVSCGGLHVDVRDGDEVQPSSDLVRSLNYGFVFLSHEDAKQVHADYAAIREIEDRITIEPL</sequence>
<reference evidence="6" key="1">
    <citation type="journal article" date="2014" name="Int. J. Syst. Evol. Microbiol.">
        <title>Complete genome sequence of Corynebacterium casei LMG S-19264T (=DSM 44701T), isolated from a smear-ripened cheese.</title>
        <authorList>
            <consortium name="US DOE Joint Genome Institute (JGI-PGF)"/>
            <person name="Walter F."/>
            <person name="Albersmeier A."/>
            <person name="Kalinowski J."/>
            <person name="Ruckert C."/>
        </authorList>
    </citation>
    <scope>NUCLEOTIDE SEQUENCE</scope>
    <source>
        <strain evidence="6">JCM 4369</strain>
    </source>
</reference>
<dbReference type="Pfam" id="PF13535">
    <property type="entry name" value="ATP-grasp_4"/>
    <property type="match status" value="1"/>
</dbReference>
<evidence type="ECO:0000256" key="2">
    <source>
        <dbReference type="ARBA" id="ARBA00022741"/>
    </source>
</evidence>
<accession>A0A918M9V2</accession>
<dbReference type="RefSeq" id="WP_191871634.1">
    <property type="nucleotide sequence ID" value="NZ_BMTD01000002.1"/>
</dbReference>
<evidence type="ECO:0000256" key="3">
    <source>
        <dbReference type="ARBA" id="ARBA00022840"/>
    </source>
</evidence>
<keyword evidence="7" id="KW-1185">Reference proteome</keyword>
<evidence type="ECO:0000256" key="4">
    <source>
        <dbReference type="PROSITE-ProRule" id="PRU00409"/>
    </source>
</evidence>
<keyword evidence="3 4" id="KW-0067">ATP-binding</keyword>
<dbReference type="InterPro" id="IPR011761">
    <property type="entry name" value="ATP-grasp"/>
</dbReference>
<evidence type="ECO:0000259" key="5">
    <source>
        <dbReference type="PROSITE" id="PS50975"/>
    </source>
</evidence>
<dbReference type="NCBIfam" id="NF005543">
    <property type="entry name" value="PRK07206.1"/>
    <property type="match status" value="1"/>
</dbReference>
<dbReference type="GO" id="GO:0005524">
    <property type="term" value="F:ATP binding"/>
    <property type="evidence" value="ECO:0007669"/>
    <property type="project" value="UniProtKB-UniRule"/>
</dbReference>
<reference evidence="6" key="2">
    <citation type="submission" date="2020-09" db="EMBL/GenBank/DDBJ databases">
        <authorList>
            <person name="Sun Q."/>
            <person name="Ohkuma M."/>
        </authorList>
    </citation>
    <scope>NUCLEOTIDE SEQUENCE</scope>
    <source>
        <strain evidence="6">JCM 4369</strain>
    </source>
</reference>
<keyword evidence="2 4" id="KW-0547">Nucleotide-binding</keyword>